<feature type="compositionally biased region" description="Polar residues" evidence="10">
    <location>
        <begin position="466"/>
        <end position="478"/>
    </location>
</feature>
<comment type="subcellular location">
    <subcellularLocation>
        <location evidence="1 9">Nucleus</location>
    </subcellularLocation>
</comment>
<evidence type="ECO:0000313" key="12">
    <source>
        <dbReference type="EMBL" id="KAJ1921071.1"/>
    </source>
</evidence>
<evidence type="ECO:0000256" key="9">
    <source>
        <dbReference type="RuleBase" id="RU365082"/>
    </source>
</evidence>
<evidence type="ECO:0000256" key="8">
    <source>
        <dbReference type="ARBA" id="ARBA00032007"/>
    </source>
</evidence>
<protein>
    <recommendedName>
        <fullName evidence="3 9">Mediator of RNA polymerase II transcription subunit 14</fullName>
    </recommendedName>
    <alternativeName>
        <fullName evidence="8 9">Mediator complex subunit 14</fullName>
    </alternativeName>
</protein>
<dbReference type="GO" id="GO:0070847">
    <property type="term" value="C:core mediator complex"/>
    <property type="evidence" value="ECO:0007669"/>
    <property type="project" value="TreeGrafter"/>
</dbReference>
<dbReference type="OrthoDB" id="205099at2759"/>
<comment type="subunit">
    <text evidence="9">Component of the Mediator complex.</text>
</comment>
<dbReference type="Proteomes" id="UP001150538">
    <property type="component" value="Unassembled WGS sequence"/>
</dbReference>
<feature type="compositionally biased region" description="Low complexity" evidence="10">
    <location>
        <begin position="1387"/>
        <end position="1405"/>
    </location>
</feature>
<feature type="domain" description="Mediator complex subunit MED14 N-terminal" evidence="11">
    <location>
        <begin position="83"/>
        <end position="269"/>
    </location>
</feature>
<dbReference type="PANTHER" id="PTHR12809">
    <property type="entry name" value="MEDIATOR COMPLEX SUBUNIT"/>
    <property type="match status" value="1"/>
</dbReference>
<evidence type="ECO:0000256" key="6">
    <source>
        <dbReference type="ARBA" id="ARBA00023163"/>
    </source>
</evidence>
<name>A0A9W8DSI4_9FUNG</name>
<feature type="compositionally biased region" description="Basic and acidic residues" evidence="10">
    <location>
        <begin position="56"/>
        <end position="69"/>
    </location>
</feature>
<keyword evidence="5 9" id="KW-0010">Activator</keyword>
<sequence length="1420" mass="158064">MNGKNTYQIENGIPVEPGVGRGDSGEAQPHSIINGKRKIDSIGTGHPGNTMRKRDRRENDDASPKKHSSESFMFAGDSERNRSLALIIKSIVALSTTKLNSVVEGSSTQTDAQKRRSIIEYTLHMRKYFTNLLSVVRWAANAGKIQKYQDVATQVHNHNGLFTRTVDALYAIYFAMPQARMRSYDIQTAIDVLSTGSYQRLPLIIKEKYTIPPKLTQEQISVSKNIINSIICKRMLCGELLPPQMSNFVVNDGRIAFSVPDEFDVSLTLLQFSESIPWHVLSLRIAVDSSKNVPESMHVHLTQHQVGVLIKQSQDILIHSARAQNIEELGVSSNSKPPEQPQTLSRLYDFLHTQCLTIAIEMMCAQAFMLSKGKWANNMYISISKVRDCLTLHYWVSPKAIATYPSLSFDDAESVSGVKSITTYQSANTRSQNTQTTLRPASSQQSRFNRDLKNYIKIKLAPTPTPTYTHSPAQSVSSDDSHDGIDPVESNERAQMKMSSKIDICIEWNRTSGLGSSSRWNSTDPDAQHNNSDTLSISLSQLDIDGLLTHATTVHGQMVISELRNTIVSSGLFDPLDINTIHNDASDVNASIPFLRVWYRPGKSAVDIAIDPLSGLLGASIPPLSSGSDTHSDVNTEVLDTLTASLNKTPWKVPGLILELRYIVALADLDKLAEEVGGICPLKSPTPRPKSLYQTQTPGTAMTQQTTSLRHSGWLPISSSDKEYLTSTIAGLPPSSKKLRFYILEGTGMGDNDATTTVSSISNKNMVRGVSKKNSWYIMVSMVNQMQFWLVQLRSKANDPIIHDIVQISPLSTDNIFTNISIKYATLDPLSKTMPVVDVARSMTASMLSGKSGIRMEYIKTLVNMCHTRLAFHRLQGQLSSLRIPYALRQPREADPRANFQSEQAVPQTELEGHVPSIFISVKDLINMSPVNWSVLNKGILSSEARYMASIRIGMQQAKDQHKKNKARFAVTVLCPISVDNLPEQVLKKVRQVQVRHTRRGSSRSHIPHENVVAIKYTYSTIQTCILRFIHDWSKLHMLFHISRQVCILESSLSTLNLSGLRVESFEFMAQDAAIDPRLTVVISDRCRLTISTSIENKSISTASSRTQVALFAVLLEGYRGPGSEPMKLFESHPHCRENKIPLQDSPIVRWLHFLVQRLNINGDIGKFLYSLKSQINLIHIINSLHDNMSLTSDIRTREISEVISPHNPVCLTNYGKAFSDLPQLPITMVQNPNSTRIIIRNKFSLSIYIVAPDMFYITDTCAPPNPPRSISSNFFGDSMGPIPQFSKLIMALSSKIRLLWPLQWQQQSNTTATSQAGQNRATPLRAPILPLSHSGVICHTLYLPTILSAVVRWTYEEKYSIEGLKLLVDVSPTSLEEPSGTSLYEQQQQPPVRPPTTTTNTTTTTVTVAAPIKEEAPKS</sequence>
<evidence type="ECO:0000259" key="11">
    <source>
        <dbReference type="Pfam" id="PF08638"/>
    </source>
</evidence>
<evidence type="ECO:0000256" key="1">
    <source>
        <dbReference type="ARBA" id="ARBA00004123"/>
    </source>
</evidence>
<comment type="caution">
    <text evidence="12">The sequence shown here is derived from an EMBL/GenBank/DDBJ whole genome shotgun (WGS) entry which is preliminary data.</text>
</comment>
<reference evidence="12" key="1">
    <citation type="submission" date="2022-07" db="EMBL/GenBank/DDBJ databases">
        <title>Phylogenomic reconstructions and comparative analyses of Kickxellomycotina fungi.</title>
        <authorList>
            <person name="Reynolds N.K."/>
            <person name="Stajich J.E."/>
            <person name="Barry K."/>
            <person name="Grigoriev I.V."/>
            <person name="Crous P."/>
            <person name="Smith M.E."/>
        </authorList>
    </citation>
    <scope>NUCLEOTIDE SEQUENCE</scope>
    <source>
        <strain evidence="12">NBRC 100468</strain>
    </source>
</reference>
<dbReference type="GO" id="GO:0003712">
    <property type="term" value="F:transcription coregulator activity"/>
    <property type="evidence" value="ECO:0007669"/>
    <property type="project" value="UniProtKB-UniRule"/>
</dbReference>
<feature type="region of interest" description="Disordered" evidence="10">
    <location>
        <begin position="463"/>
        <end position="484"/>
    </location>
</feature>
<dbReference type="GO" id="GO:0016592">
    <property type="term" value="C:mediator complex"/>
    <property type="evidence" value="ECO:0007669"/>
    <property type="project" value="UniProtKB-UniRule"/>
</dbReference>
<proteinExistence type="inferred from homology"/>
<feature type="region of interest" description="Disordered" evidence="10">
    <location>
        <begin position="1378"/>
        <end position="1405"/>
    </location>
</feature>
<organism evidence="12 13">
    <name type="scientific">Mycoemilia scoparia</name>
    <dbReference type="NCBI Taxonomy" id="417184"/>
    <lineage>
        <taxon>Eukaryota</taxon>
        <taxon>Fungi</taxon>
        <taxon>Fungi incertae sedis</taxon>
        <taxon>Zoopagomycota</taxon>
        <taxon>Kickxellomycotina</taxon>
        <taxon>Kickxellomycetes</taxon>
        <taxon>Kickxellales</taxon>
        <taxon>Kickxellaceae</taxon>
        <taxon>Mycoemilia</taxon>
    </lineage>
</organism>
<dbReference type="Pfam" id="PF08638">
    <property type="entry name" value="Med14"/>
    <property type="match status" value="1"/>
</dbReference>
<keyword evidence="13" id="KW-1185">Reference proteome</keyword>
<keyword evidence="4 9" id="KW-0805">Transcription regulation</keyword>
<dbReference type="InterPro" id="IPR055122">
    <property type="entry name" value="Med14_N"/>
</dbReference>
<gene>
    <name evidence="12" type="primary">RGR1</name>
    <name evidence="12" type="ORF">H4219_000929</name>
</gene>
<evidence type="ECO:0000256" key="7">
    <source>
        <dbReference type="ARBA" id="ARBA00023242"/>
    </source>
</evidence>
<dbReference type="InterPro" id="IPR013947">
    <property type="entry name" value="Mediator_Med14"/>
</dbReference>
<evidence type="ECO:0000256" key="2">
    <source>
        <dbReference type="ARBA" id="ARBA00007813"/>
    </source>
</evidence>
<dbReference type="GO" id="GO:0006357">
    <property type="term" value="P:regulation of transcription by RNA polymerase II"/>
    <property type="evidence" value="ECO:0007669"/>
    <property type="project" value="InterPro"/>
</dbReference>
<evidence type="ECO:0000256" key="3">
    <source>
        <dbReference type="ARBA" id="ARBA00019619"/>
    </source>
</evidence>
<evidence type="ECO:0000313" key="13">
    <source>
        <dbReference type="Proteomes" id="UP001150538"/>
    </source>
</evidence>
<dbReference type="PANTHER" id="PTHR12809:SF2">
    <property type="entry name" value="MEDIATOR OF RNA POLYMERASE II TRANSCRIPTION SUBUNIT 14"/>
    <property type="match status" value="1"/>
</dbReference>
<evidence type="ECO:0000256" key="10">
    <source>
        <dbReference type="SAM" id="MobiDB-lite"/>
    </source>
</evidence>
<evidence type="ECO:0000256" key="5">
    <source>
        <dbReference type="ARBA" id="ARBA00023159"/>
    </source>
</evidence>
<dbReference type="EMBL" id="JANBPU010000007">
    <property type="protein sequence ID" value="KAJ1921071.1"/>
    <property type="molecule type" value="Genomic_DNA"/>
</dbReference>
<evidence type="ECO:0000256" key="4">
    <source>
        <dbReference type="ARBA" id="ARBA00023015"/>
    </source>
</evidence>
<feature type="region of interest" description="Disordered" evidence="10">
    <location>
        <begin position="1"/>
        <end position="73"/>
    </location>
</feature>
<keyword evidence="6 9" id="KW-0804">Transcription</keyword>
<comment type="similarity">
    <text evidence="2 9">Belongs to the Mediator complex subunit 14 family.</text>
</comment>
<comment type="function">
    <text evidence="9">Component of the Mediator complex, a coactivator involved in the regulated transcription of nearly all RNA polymerase II-dependent genes. Mediator functions as a bridge to convey information from gene-specific regulatory proteins to the basal RNA polymerase II transcription machinery. Mediator is recruited to promoters by direct interactions with regulatory proteins and serves as a scaffold for the assembly of a functional preinitiation complex with RNA polymerase II and the general transcription factors.</text>
</comment>
<accession>A0A9W8DSI4</accession>
<keyword evidence="7 9" id="KW-0539">Nucleus</keyword>